<keyword evidence="1" id="KW-0808">Transferase</keyword>
<dbReference type="InterPro" id="IPR001296">
    <property type="entry name" value="Glyco_trans_1"/>
</dbReference>
<evidence type="ECO:0000259" key="2">
    <source>
        <dbReference type="Pfam" id="PF00534"/>
    </source>
</evidence>
<dbReference type="RefSeq" id="WP_215885340.1">
    <property type="nucleotide sequence ID" value="NZ_JAAXYO010000029.1"/>
</dbReference>
<protein>
    <submittedName>
        <fullName evidence="4">Glycosyltransferase family 4 protein</fullName>
    </submittedName>
</protein>
<dbReference type="GO" id="GO:0016757">
    <property type="term" value="F:glycosyltransferase activity"/>
    <property type="evidence" value="ECO:0007669"/>
    <property type="project" value="InterPro"/>
</dbReference>
<feature type="domain" description="Glycosyltransferase subfamily 4-like N-terminal" evidence="3">
    <location>
        <begin position="122"/>
        <end position="194"/>
    </location>
</feature>
<dbReference type="Pfam" id="PF13439">
    <property type="entry name" value="Glyco_transf_4"/>
    <property type="match status" value="1"/>
</dbReference>
<dbReference type="EMBL" id="JAAXYO010000029">
    <property type="protein sequence ID" value="MBU2786950.1"/>
    <property type="molecule type" value="Genomic_DNA"/>
</dbReference>
<dbReference type="Pfam" id="PF00534">
    <property type="entry name" value="Glycos_transf_1"/>
    <property type="match status" value="1"/>
</dbReference>
<sequence length="394" mass="43863">MKILFNVHLLLRTRTGIGLYKQHLIQALVATKELDSIIGFVGGHIYRDEALLSLVNNDQNPLSSSTPTARGSLAALKKVIQDVPGAYTARQALREWQDGRRIGALAQEGFIYHEPNYIPVRYAGPLVISAYDLSQVRHPEFHPPERTAFLNKHLGPALQRADQVITISEFSAQEIMDFYQTPRDKITVTHLGADEIFHPRDSLTVAKTLQALGLRHREFVLFVATLEPRKNIIRLIDAHSSLPEFLRKDFPLVLTGAAGWQDADILRRIRSAEQKGEVIRTGYLPRTQLADLFSSAAVFAYPSLYEGFGLPVLEGFASGTPVLTSNISSMPEVSAGAAVEVDPYSLEAIADGLQRLLEDRVLAEKHIQAGLIRSKDFSWKSCAEKTLEVYRKIS</sequence>
<evidence type="ECO:0000313" key="4">
    <source>
        <dbReference type="EMBL" id="MBU2786950.1"/>
    </source>
</evidence>
<gene>
    <name evidence="4" type="ORF">HFQ13_01750</name>
</gene>
<dbReference type="FunFam" id="3.40.50.2000:FF:000119">
    <property type="entry name" value="Glycosyl transferase group 1"/>
    <property type="match status" value="1"/>
</dbReference>
<dbReference type="SUPFAM" id="SSF53756">
    <property type="entry name" value="UDP-Glycosyltransferase/glycogen phosphorylase"/>
    <property type="match status" value="1"/>
</dbReference>
<organism evidence="4 5">
    <name type="scientific">Igneacidithiobacillus copahuensis</name>
    <dbReference type="NCBI Taxonomy" id="2724909"/>
    <lineage>
        <taxon>Bacteria</taxon>
        <taxon>Pseudomonadati</taxon>
        <taxon>Pseudomonadota</taxon>
        <taxon>Acidithiobacillia</taxon>
        <taxon>Acidithiobacillales</taxon>
        <taxon>Acidithiobacillaceae</taxon>
        <taxon>Igneacidithiobacillus</taxon>
    </lineage>
</organism>
<dbReference type="AlphaFoldDB" id="A0AAE3CJ31"/>
<feature type="domain" description="Glycosyl transferase family 1" evidence="2">
    <location>
        <begin position="217"/>
        <end position="369"/>
    </location>
</feature>
<evidence type="ECO:0000256" key="1">
    <source>
        <dbReference type="ARBA" id="ARBA00022679"/>
    </source>
</evidence>
<keyword evidence="5" id="KW-1185">Reference proteome</keyword>
<dbReference type="InterPro" id="IPR028098">
    <property type="entry name" value="Glyco_trans_4-like_N"/>
</dbReference>
<dbReference type="Proteomes" id="UP001197378">
    <property type="component" value="Unassembled WGS sequence"/>
</dbReference>
<dbReference type="PANTHER" id="PTHR46401">
    <property type="entry name" value="GLYCOSYLTRANSFERASE WBBK-RELATED"/>
    <property type="match status" value="1"/>
</dbReference>
<accession>A0AAE3CJ31</accession>
<evidence type="ECO:0000313" key="5">
    <source>
        <dbReference type="Proteomes" id="UP001197378"/>
    </source>
</evidence>
<reference evidence="4" key="1">
    <citation type="journal article" date="2021" name="ISME J.">
        <title>Genomic evolution of the class Acidithiobacillia: deep-branching Proteobacteria living in extreme acidic conditions.</title>
        <authorList>
            <person name="Moya-Beltran A."/>
            <person name="Beard S."/>
            <person name="Rojas-Villalobos C."/>
            <person name="Issotta F."/>
            <person name="Gallardo Y."/>
            <person name="Ulloa R."/>
            <person name="Giaveno A."/>
            <person name="Degli Esposti M."/>
            <person name="Johnson D.B."/>
            <person name="Quatrini R."/>
        </authorList>
    </citation>
    <scope>NUCLEOTIDE SEQUENCE</scope>
    <source>
        <strain evidence="4">VAN18-1</strain>
    </source>
</reference>
<evidence type="ECO:0000259" key="3">
    <source>
        <dbReference type="Pfam" id="PF13439"/>
    </source>
</evidence>
<name>A0AAE3CJ31_9PROT</name>
<proteinExistence type="predicted"/>
<dbReference type="GO" id="GO:0009103">
    <property type="term" value="P:lipopolysaccharide biosynthetic process"/>
    <property type="evidence" value="ECO:0007669"/>
    <property type="project" value="TreeGrafter"/>
</dbReference>
<dbReference type="PANTHER" id="PTHR46401:SF2">
    <property type="entry name" value="GLYCOSYLTRANSFERASE WBBK-RELATED"/>
    <property type="match status" value="1"/>
</dbReference>
<comment type="caution">
    <text evidence="4">The sequence shown here is derived from an EMBL/GenBank/DDBJ whole genome shotgun (WGS) entry which is preliminary data.</text>
</comment>
<dbReference type="Gene3D" id="3.40.50.2000">
    <property type="entry name" value="Glycogen Phosphorylase B"/>
    <property type="match status" value="2"/>
</dbReference>
<dbReference type="CDD" id="cd03809">
    <property type="entry name" value="GT4_MtfB-like"/>
    <property type="match status" value="1"/>
</dbReference>